<organism evidence="1 2">
    <name type="scientific">Dreissena polymorpha</name>
    <name type="common">Zebra mussel</name>
    <name type="synonym">Mytilus polymorpha</name>
    <dbReference type="NCBI Taxonomy" id="45954"/>
    <lineage>
        <taxon>Eukaryota</taxon>
        <taxon>Metazoa</taxon>
        <taxon>Spiralia</taxon>
        <taxon>Lophotrochozoa</taxon>
        <taxon>Mollusca</taxon>
        <taxon>Bivalvia</taxon>
        <taxon>Autobranchia</taxon>
        <taxon>Heteroconchia</taxon>
        <taxon>Euheterodonta</taxon>
        <taxon>Imparidentia</taxon>
        <taxon>Neoheterodontei</taxon>
        <taxon>Myida</taxon>
        <taxon>Dreissenoidea</taxon>
        <taxon>Dreissenidae</taxon>
        <taxon>Dreissena</taxon>
    </lineage>
</organism>
<comment type="caution">
    <text evidence="1">The sequence shown here is derived from an EMBL/GenBank/DDBJ whole genome shotgun (WGS) entry which is preliminary data.</text>
</comment>
<reference evidence="1" key="2">
    <citation type="submission" date="2020-11" db="EMBL/GenBank/DDBJ databases">
        <authorList>
            <person name="McCartney M.A."/>
            <person name="Auch B."/>
            <person name="Kono T."/>
            <person name="Mallez S."/>
            <person name="Becker A."/>
            <person name="Gohl D.M."/>
            <person name="Silverstein K.A.T."/>
            <person name="Koren S."/>
            <person name="Bechman K.B."/>
            <person name="Herman A."/>
            <person name="Abrahante J.E."/>
            <person name="Garbe J."/>
        </authorList>
    </citation>
    <scope>NUCLEOTIDE SEQUENCE</scope>
    <source>
        <strain evidence="1">Duluth1</strain>
        <tissue evidence="1">Whole animal</tissue>
    </source>
</reference>
<accession>A0A9D4JJV7</accession>
<dbReference type="Proteomes" id="UP000828390">
    <property type="component" value="Unassembled WGS sequence"/>
</dbReference>
<evidence type="ECO:0000313" key="1">
    <source>
        <dbReference type="EMBL" id="KAH3810097.1"/>
    </source>
</evidence>
<keyword evidence="2" id="KW-1185">Reference proteome</keyword>
<reference evidence="1" key="1">
    <citation type="journal article" date="2019" name="bioRxiv">
        <title>The Genome of the Zebra Mussel, Dreissena polymorpha: A Resource for Invasive Species Research.</title>
        <authorList>
            <person name="McCartney M.A."/>
            <person name="Auch B."/>
            <person name="Kono T."/>
            <person name="Mallez S."/>
            <person name="Zhang Y."/>
            <person name="Obille A."/>
            <person name="Becker A."/>
            <person name="Abrahante J.E."/>
            <person name="Garbe J."/>
            <person name="Badalamenti J.P."/>
            <person name="Herman A."/>
            <person name="Mangelson H."/>
            <person name="Liachko I."/>
            <person name="Sullivan S."/>
            <person name="Sone E.D."/>
            <person name="Koren S."/>
            <person name="Silverstein K.A.T."/>
            <person name="Beckman K.B."/>
            <person name="Gohl D.M."/>
        </authorList>
    </citation>
    <scope>NUCLEOTIDE SEQUENCE</scope>
    <source>
        <strain evidence="1">Duluth1</strain>
        <tissue evidence="1">Whole animal</tissue>
    </source>
</reference>
<sequence length="118" mass="13660">MARIVTYLRRERMNTRSAHISFGSQSAGTTTPGLNSDIYLLQSYNHTNIMTDWRDLKARMLQVIRQDTPEPETLLCDDRCVRKDSVTVLFSSEQLKKEIEHIKREPTLLCGWNITSCI</sequence>
<name>A0A9D4JJV7_DREPO</name>
<dbReference type="AlphaFoldDB" id="A0A9D4JJV7"/>
<protein>
    <submittedName>
        <fullName evidence="1">Uncharacterized protein</fullName>
    </submittedName>
</protein>
<proteinExistence type="predicted"/>
<gene>
    <name evidence="1" type="ORF">DPMN_138483</name>
</gene>
<evidence type="ECO:0000313" key="2">
    <source>
        <dbReference type="Proteomes" id="UP000828390"/>
    </source>
</evidence>
<dbReference type="EMBL" id="JAIWYP010000006">
    <property type="protein sequence ID" value="KAH3810097.1"/>
    <property type="molecule type" value="Genomic_DNA"/>
</dbReference>